<dbReference type="AlphaFoldDB" id="A0A8J2WHL4"/>
<comment type="function">
    <text evidence="4">Plays an essential role in the assembly of succinate dehydrogenase (SDH), an enzyme complex (also referred to as respiratory complex II) that is a component of both the tricarboxylic acid (TCA) cycle and the mitochondrial electron transport chain, and which couples the oxidation of succinate to fumarate with the reduction of ubiquinone (coenzyme Q) to ubiquinol. Required for flavinylation (covalent attachment of FAD) of the flavoprotein subunit of the SDH catalytic dimer.</text>
</comment>
<dbReference type="Pfam" id="PF03937">
    <property type="entry name" value="Sdh5"/>
    <property type="match status" value="1"/>
</dbReference>
<evidence type="ECO:0000256" key="3">
    <source>
        <dbReference type="ARBA" id="ARBA00023186"/>
    </source>
</evidence>
<keyword evidence="2 4" id="KW-0496">Mitochondrion</keyword>
<evidence type="ECO:0000256" key="4">
    <source>
        <dbReference type="HAMAP-Rule" id="MF_03057"/>
    </source>
</evidence>
<dbReference type="GO" id="GO:0006121">
    <property type="term" value="P:mitochondrial electron transport, succinate to ubiquinone"/>
    <property type="evidence" value="ECO:0007669"/>
    <property type="project" value="UniProtKB-UniRule"/>
</dbReference>
<accession>A0A8J2WHL4</accession>
<proteinExistence type="inferred from homology"/>
<dbReference type="Gene3D" id="1.10.150.250">
    <property type="entry name" value="Flavinator of succinate dehydrogenase"/>
    <property type="match status" value="1"/>
</dbReference>
<comment type="subunit">
    <text evidence="4">Interacts with the flavoprotein subunit within the SDH catalytic dimer.</text>
</comment>
<dbReference type="EMBL" id="CAKKLH010000148">
    <property type="protein sequence ID" value="CAH0104661.1"/>
    <property type="molecule type" value="Genomic_DNA"/>
</dbReference>
<protein>
    <recommendedName>
        <fullName evidence="4">Succinate dehydrogenase assembly factor 2, mitochondrial</fullName>
        <shortName evidence="4">SDH assembly factor 2</shortName>
        <shortName evidence="4">SDHAF2</shortName>
    </recommendedName>
</protein>
<comment type="caution">
    <text evidence="5">The sequence shown here is derived from an EMBL/GenBank/DDBJ whole genome shotgun (WGS) entry which is preliminary data.</text>
</comment>
<dbReference type="GO" id="GO:0006099">
    <property type="term" value="P:tricarboxylic acid cycle"/>
    <property type="evidence" value="ECO:0007669"/>
    <property type="project" value="TreeGrafter"/>
</dbReference>
<dbReference type="PANTHER" id="PTHR12469:SF2">
    <property type="entry name" value="SUCCINATE DEHYDROGENASE ASSEMBLY FACTOR 2, MITOCHONDRIAL"/>
    <property type="match status" value="1"/>
</dbReference>
<evidence type="ECO:0000313" key="6">
    <source>
        <dbReference type="Proteomes" id="UP000789390"/>
    </source>
</evidence>
<dbReference type="PANTHER" id="PTHR12469">
    <property type="entry name" value="PROTEIN EMI5 HOMOLOG, MITOCHONDRIAL"/>
    <property type="match status" value="1"/>
</dbReference>
<organism evidence="5 6">
    <name type="scientific">Daphnia galeata</name>
    <dbReference type="NCBI Taxonomy" id="27404"/>
    <lineage>
        <taxon>Eukaryota</taxon>
        <taxon>Metazoa</taxon>
        <taxon>Ecdysozoa</taxon>
        <taxon>Arthropoda</taxon>
        <taxon>Crustacea</taxon>
        <taxon>Branchiopoda</taxon>
        <taxon>Diplostraca</taxon>
        <taxon>Cladocera</taxon>
        <taxon>Anomopoda</taxon>
        <taxon>Daphniidae</taxon>
        <taxon>Daphnia</taxon>
    </lineage>
</organism>
<evidence type="ECO:0000313" key="5">
    <source>
        <dbReference type="EMBL" id="CAH0104661.1"/>
    </source>
</evidence>
<sequence>MAQSNLFSRLLQPMRQLTFKCNNGTALRYLSSDTSSGDMYPSPQIEPWIPPYVERENESSTLKKARLMYQSRKRGMLENGLILSTFASRYLDGMNDDQMCLYDRLINLPSNDWDIYYWATGVRDTPEEFNNEIMDLLKNHVKNKDKESRFKQPDLY</sequence>
<dbReference type="InterPro" id="IPR036714">
    <property type="entry name" value="SDH_sf"/>
</dbReference>
<dbReference type="Proteomes" id="UP000789390">
    <property type="component" value="Unassembled WGS sequence"/>
</dbReference>
<gene>
    <name evidence="5" type="ORF">DGAL_LOCUS7572</name>
</gene>
<dbReference type="SUPFAM" id="SSF109910">
    <property type="entry name" value="YgfY-like"/>
    <property type="match status" value="1"/>
</dbReference>
<evidence type="ECO:0000256" key="1">
    <source>
        <dbReference type="ARBA" id="ARBA00004305"/>
    </source>
</evidence>
<dbReference type="InterPro" id="IPR005631">
    <property type="entry name" value="SDH"/>
</dbReference>
<dbReference type="GO" id="GO:0034553">
    <property type="term" value="P:mitochondrial respiratory chain complex II assembly"/>
    <property type="evidence" value="ECO:0007669"/>
    <property type="project" value="TreeGrafter"/>
</dbReference>
<dbReference type="GO" id="GO:0005759">
    <property type="term" value="C:mitochondrial matrix"/>
    <property type="evidence" value="ECO:0007669"/>
    <property type="project" value="UniProtKB-SubCell"/>
</dbReference>
<name>A0A8J2WHL4_9CRUS</name>
<reference evidence="5" key="1">
    <citation type="submission" date="2021-11" db="EMBL/GenBank/DDBJ databases">
        <authorList>
            <person name="Schell T."/>
        </authorList>
    </citation>
    <scope>NUCLEOTIDE SEQUENCE</scope>
    <source>
        <strain evidence="5">M5</strain>
    </source>
</reference>
<keyword evidence="3 4" id="KW-0143">Chaperone</keyword>
<dbReference type="InterPro" id="IPR028882">
    <property type="entry name" value="SDHAF2"/>
</dbReference>
<comment type="similarity">
    <text evidence="4">Belongs to the SDHAF2 family.</text>
</comment>
<dbReference type="HAMAP" id="MF_03057">
    <property type="entry name" value="SDHAF2"/>
    <property type="match status" value="1"/>
</dbReference>
<keyword evidence="6" id="KW-1185">Reference proteome</keyword>
<evidence type="ECO:0000256" key="2">
    <source>
        <dbReference type="ARBA" id="ARBA00023128"/>
    </source>
</evidence>
<comment type="subcellular location">
    <subcellularLocation>
        <location evidence="1 4">Mitochondrion matrix</location>
    </subcellularLocation>
</comment>
<dbReference type="OrthoDB" id="284292at2759"/>
<dbReference type="FunFam" id="1.10.150.250:FF:000002">
    <property type="entry name" value="Succinate dehydrogenase assembly factor 2, mitochondrial"/>
    <property type="match status" value="1"/>
</dbReference>